<dbReference type="GO" id="GO:0046872">
    <property type="term" value="F:metal ion binding"/>
    <property type="evidence" value="ECO:0007669"/>
    <property type="project" value="UniProtKB-KW"/>
</dbReference>
<dbReference type="GO" id="GO:0140663">
    <property type="term" value="F:ATP-dependent FeS chaperone activity"/>
    <property type="evidence" value="ECO:0007669"/>
    <property type="project" value="InterPro"/>
</dbReference>
<dbReference type="InterPro" id="IPR034904">
    <property type="entry name" value="FSCA_dom_sf"/>
</dbReference>
<dbReference type="InterPro" id="IPR019591">
    <property type="entry name" value="Mrp/NBP35_ATP-bd"/>
</dbReference>
<proteinExistence type="inferred from homology"/>
<dbReference type="SUPFAM" id="SSF52540">
    <property type="entry name" value="P-loop containing nucleoside triphosphate hydrolases"/>
    <property type="match status" value="1"/>
</dbReference>
<protein>
    <submittedName>
        <fullName evidence="8">[4Fe-4S] cluster assembly scaffold protein Mrp (=ApbC)</fullName>
    </submittedName>
</protein>
<keyword evidence="1" id="KW-0479">Metal-binding</keyword>
<dbReference type="Pfam" id="PF01883">
    <property type="entry name" value="FeS_assembly_P"/>
    <property type="match status" value="1"/>
</dbReference>
<evidence type="ECO:0000259" key="7">
    <source>
        <dbReference type="Pfam" id="PF01883"/>
    </source>
</evidence>
<evidence type="ECO:0000256" key="4">
    <source>
        <dbReference type="ARBA" id="ARBA00023004"/>
    </source>
</evidence>
<dbReference type="InterPro" id="IPR033756">
    <property type="entry name" value="YlxH/NBP35"/>
</dbReference>
<evidence type="ECO:0000256" key="5">
    <source>
        <dbReference type="ARBA" id="ARBA00023014"/>
    </source>
</evidence>
<evidence type="ECO:0000256" key="2">
    <source>
        <dbReference type="ARBA" id="ARBA00022741"/>
    </source>
</evidence>
<dbReference type="GO" id="GO:0016226">
    <property type="term" value="P:iron-sulfur cluster assembly"/>
    <property type="evidence" value="ECO:0007669"/>
    <property type="project" value="InterPro"/>
</dbReference>
<gene>
    <name evidence="8" type="ORF">MNBD_ALPHA02-2308</name>
</gene>
<dbReference type="SUPFAM" id="SSF117916">
    <property type="entry name" value="Fe-S cluster assembly (FSCA) domain-like"/>
    <property type="match status" value="1"/>
</dbReference>
<dbReference type="Pfam" id="PF10609">
    <property type="entry name" value="ParA"/>
    <property type="match status" value="1"/>
</dbReference>
<keyword evidence="4" id="KW-0408">Iron</keyword>
<keyword evidence="3" id="KW-0067">ATP-binding</keyword>
<reference evidence="8" key="1">
    <citation type="submission" date="2018-06" db="EMBL/GenBank/DDBJ databases">
        <authorList>
            <person name="Zhirakovskaya E."/>
        </authorList>
    </citation>
    <scope>NUCLEOTIDE SEQUENCE</scope>
</reference>
<dbReference type="PANTHER" id="PTHR42961">
    <property type="entry name" value="IRON-SULFUR PROTEIN NUBPL"/>
    <property type="match status" value="1"/>
</dbReference>
<evidence type="ECO:0000313" key="8">
    <source>
        <dbReference type="EMBL" id="VAV88671.1"/>
    </source>
</evidence>
<keyword evidence="5" id="KW-0411">Iron-sulfur</keyword>
<evidence type="ECO:0000256" key="3">
    <source>
        <dbReference type="ARBA" id="ARBA00022840"/>
    </source>
</evidence>
<dbReference type="InterPro" id="IPR044304">
    <property type="entry name" value="NUBPL-like"/>
</dbReference>
<dbReference type="GO" id="GO:0005524">
    <property type="term" value="F:ATP binding"/>
    <property type="evidence" value="ECO:0007669"/>
    <property type="project" value="UniProtKB-KW"/>
</dbReference>
<name>A0A3B0R993_9ZZZZ</name>
<dbReference type="CDD" id="cd02037">
    <property type="entry name" value="Mrp_NBP35"/>
    <property type="match status" value="1"/>
</dbReference>
<dbReference type="HAMAP" id="MF_02040">
    <property type="entry name" value="Mrp_NBP35"/>
    <property type="match status" value="1"/>
</dbReference>
<dbReference type="GO" id="GO:0051539">
    <property type="term" value="F:4 iron, 4 sulfur cluster binding"/>
    <property type="evidence" value="ECO:0007669"/>
    <property type="project" value="TreeGrafter"/>
</dbReference>
<dbReference type="NCBIfam" id="NF008669">
    <property type="entry name" value="PRK11670.1"/>
    <property type="match status" value="1"/>
</dbReference>
<comment type="similarity">
    <text evidence="6">Belongs to the Mrp/NBP35 ATP-binding proteins family.</text>
</comment>
<organism evidence="8">
    <name type="scientific">hydrothermal vent metagenome</name>
    <dbReference type="NCBI Taxonomy" id="652676"/>
    <lineage>
        <taxon>unclassified sequences</taxon>
        <taxon>metagenomes</taxon>
        <taxon>ecological metagenomes</taxon>
    </lineage>
</organism>
<dbReference type="FunFam" id="3.40.50.300:FF:000418">
    <property type="entry name" value="Iron-sulfur cluster carrier protein"/>
    <property type="match status" value="1"/>
</dbReference>
<dbReference type="InterPro" id="IPR027417">
    <property type="entry name" value="P-loop_NTPase"/>
</dbReference>
<dbReference type="EMBL" id="UOED01000035">
    <property type="protein sequence ID" value="VAV88671.1"/>
    <property type="molecule type" value="Genomic_DNA"/>
</dbReference>
<dbReference type="InterPro" id="IPR002744">
    <property type="entry name" value="MIP18-like"/>
</dbReference>
<feature type="domain" description="MIP18 family-like" evidence="7">
    <location>
        <begin position="6"/>
        <end position="75"/>
    </location>
</feature>
<dbReference type="PANTHER" id="PTHR42961:SF2">
    <property type="entry name" value="IRON-SULFUR PROTEIN NUBPL"/>
    <property type="match status" value="1"/>
</dbReference>
<sequence>MSEVKREQVINILKSITHPGKGRDIVTLGMVQGLVIKNNEVGFALNIDPAEAEMMEQIRQKCDAKLLDLTAASKVTSVLTAQRDPAKEIPAMQAPEKGSGPLKNTHKIPGVKHVIAVASGKGGVGKSTTAVNLALALQAIGLKAGIFDVDIYGPSIPTLLGVTESPHQSEDKKIIPIISHGLVSMSLGYLMKQDTATIWRGPMVMGAVKQMTNDTKWDVDGELDVLVLDLPPGTGDVQLTLAQTIDVDGAIVVSTPQDIALIDARKGLDMFQKTDTEVFGIVENMSYFLCPSCGERSDIFGHGGAREIAAKLEIDFLGEIPLHMDIRETSDSGTPIVVHNPDSPHTAIYLDIARKIQAKLQ</sequence>
<dbReference type="Gene3D" id="3.40.50.300">
    <property type="entry name" value="P-loop containing nucleotide triphosphate hydrolases"/>
    <property type="match status" value="1"/>
</dbReference>
<evidence type="ECO:0000256" key="1">
    <source>
        <dbReference type="ARBA" id="ARBA00022723"/>
    </source>
</evidence>
<dbReference type="Gene3D" id="3.30.300.130">
    <property type="entry name" value="Fe-S cluster assembly (FSCA)"/>
    <property type="match status" value="1"/>
</dbReference>
<evidence type="ECO:0000256" key="6">
    <source>
        <dbReference type="ARBA" id="ARBA00024036"/>
    </source>
</evidence>
<dbReference type="AlphaFoldDB" id="A0A3B0R993"/>
<keyword evidence="2" id="KW-0547">Nucleotide-binding</keyword>
<accession>A0A3B0R993</accession>